<dbReference type="EMBL" id="NAFI01000177">
    <property type="protein sequence ID" value="OSJ06946.1"/>
    <property type="molecule type" value="Genomic_DNA"/>
</dbReference>
<name>A0A1X3H4E0_9BRAD</name>
<reference evidence="2 3" key="1">
    <citation type="submission" date="2017-03" db="EMBL/GenBank/DDBJ databases">
        <title>Whole genome sequences of fourteen strains of Bradyrhizobium canariense and one strain of Bradyrhizobium japonicum isolated from Lupinus (Papilionoideae: Genisteae) species in Algeria.</title>
        <authorList>
            <person name="Crovadore J."/>
            <person name="Chekireb D."/>
            <person name="Brachmann A."/>
            <person name="Chablais R."/>
            <person name="Cochard B."/>
            <person name="Lefort F."/>
        </authorList>
    </citation>
    <scope>NUCLEOTIDE SEQUENCE [LARGE SCALE GENOMIC DNA]</scope>
    <source>
        <strain evidence="2 3">UBMA195</strain>
    </source>
</reference>
<sequence>MCRREEVTMWLFFLVAWFVLLTAIAIFAQQALGYDVGHLPAWFGGLPVPQRVATGAILALALALIGASAWRLSRQDRRLDTLRDRLKKTREDVVVAHALQNHLDATVQHLIESDPREAVSALHDKLGETEQRALLQRGRNESTDMHDQLAEIRRRQQELRDMVGKIAEQRRAVEPVFTEIRDRQNQLERSLHDLETDDRKNNLADRLKDIAGDVSTLLSRVGAVQDTFATLNQYKDDLAKSHAELVPLRASDAGLNALIGELSLSHERLAKSVDELETGGEAPLGARVETLSKNKIEIEQRLARIDDSFHILKGIGLDFEELGERRAQLERSLARVEIDAEGKTLADRQNALNDFVLQSRQRLGALQETLATLNAFKTELSKSQADLVPLKAPVFGIEAMIADVGTTHDLLAKTVGEIEANGDVTLASRVDALTKSKREVEDRLARIFDSFNALDGLRKDIGGIFSTIRNSLNRIG</sequence>
<gene>
    <name evidence="2" type="ORF">BSZ18_20410</name>
</gene>
<keyword evidence="1" id="KW-0812">Transmembrane</keyword>
<evidence type="ECO:0000256" key="1">
    <source>
        <dbReference type="SAM" id="Phobius"/>
    </source>
</evidence>
<dbReference type="AlphaFoldDB" id="A0A1X3H4E0"/>
<organism evidence="2 3">
    <name type="scientific">Bradyrhizobium canariense</name>
    <dbReference type="NCBI Taxonomy" id="255045"/>
    <lineage>
        <taxon>Bacteria</taxon>
        <taxon>Pseudomonadati</taxon>
        <taxon>Pseudomonadota</taxon>
        <taxon>Alphaproteobacteria</taxon>
        <taxon>Hyphomicrobiales</taxon>
        <taxon>Nitrobacteraceae</taxon>
        <taxon>Bradyrhizobium</taxon>
    </lineage>
</organism>
<accession>A0A1X3H4E0</accession>
<feature type="transmembrane region" description="Helical" evidence="1">
    <location>
        <begin position="7"/>
        <end position="32"/>
    </location>
</feature>
<evidence type="ECO:0000313" key="2">
    <source>
        <dbReference type="EMBL" id="OSJ06946.1"/>
    </source>
</evidence>
<keyword evidence="1" id="KW-1133">Transmembrane helix</keyword>
<evidence type="ECO:0000313" key="3">
    <source>
        <dbReference type="Proteomes" id="UP000193553"/>
    </source>
</evidence>
<protein>
    <submittedName>
        <fullName evidence="2">Uncharacterized protein</fullName>
    </submittedName>
</protein>
<proteinExistence type="predicted"/>
<dbReference type="Proteomes" id="UP000193553">
    <property type="component" value="Unassembled WGS sequence"/>
</dbReference>
<keyword evidence="1" id="KW-0472">Membrane</keyword>
<dbReference type="OrthoDB" id="8253178at2"/>
<comment type="caution">
    <text evidence="2">The sequence shown here is derived from an EMBL/GenBank/DDBJ whole genome shotgun (WGS) entry which is preliminary data.</text>
</comment>
<feature type="transmembrane region" description="Helical" evidence="1">
    <location>
        <begin position="52"/>
        <end position="73"/>
    </location>
</feature>